<name>A0ABV4WN66_9CYAN</name>
<keyword evidence="2" id="KW-1185">Reference proteome</keyword>
<dbReference type="SUPFAM" id="SSF53335">
    <property type="entry name" value="S-adenosyl-L-methionine-dependent methyltransferases"/>
    <property type="match status" value="1"/>
</dbReference>
<reference evidence="1 2" key="1">
    <citation type="submission" date="2024-09" db="EMBL/GenBank/DDBJ databases">
        <title>Floridaenema gen nov. (Aerosakkonemataceae, Aerosakkonematales ord. nov., Cyanobacteria) from benthic tropical and subtropical fresh waters, with the description of four new species.</title>
        <authorList>
            <person name="Moretto J.A."/>
            <person name="Berthold D.E."/>
            <person name="Lefler F.W."/>
            <person name="Huang I.-S."/>
            <person name="Laughinghouse H. IV."/>
        </authorList>
    </citation>
    <scope>NUCLEOTIDE SEQUENCE [LARGE SCALE GENOMIC DNA]</scope>
    <source>
        <strain evidence="1 2">BLCC-F167</strain>
    </source>
</reference>
<dbReference type="EMBL" id="JBHFNT010000158">
    <property type="protein sequence ID" value="MFB2836541.1"/>
    <property type="molecule type" value="Genomic_DNA"/>
</dbReference>
<comment type="caution">
    <text evidence="1">The sequence shown here is derived from an EMBL/GenBank/DDBJ whole genome shotgun (WGS) entry which is preliminary data.</text>
</comment>
<evidence type="ECO:0000313" key="1">
    <source>
        <dbReference type="EMBL" id="MFB2836541.1"/>
    </source>
</evidence>
<accession>A0ABV4WN66</accession>
<dbReference type="RefSeq" id="WP_413278921.1">
    <property type="nucleotide sequence ID" value="NZ_JBHFNT010000158.1"/>
</dbReference>
<gene>
    <name evidence="1" type="ORF">ACE1CA_18570</name>
</gene>
<dbReference type="Proteomes" id="UP001576780">
    <property type="component" value="Unassembled WGS sequence"/>
</dbReference>
<proteinExistence type="predicted"/>
<protein>
    <submittedName>
        <fullName evidence="1">Uncharacterized protein</fullName>
    </submittedName>
</protein>
<organism evidence="1 2">
    <name type="scientific">Floridaenema evergladense BLCC-F167</name>
    <dbReference type="NCBI Taxonomy" id="3153639"/>
    <lineage>
        <taxon>Bacteria</taxon>
        <taxon>Bacillati</taxon>
        <taxon>Cyanobacteriota</taxon>
        <taxon>Cyanophyceae</taxon>
        <taxon>Oscillatoriophycideae</taxon>
        <taxon>Aerosakkonematales</taxon>
        <taxon>Aerosakkonemataceae</taxon>
        <taxon>Floridanema</taxon>
        <taxon>Floridanema evergladense</taxon>
    </lineage>
</organism>
<dbReference type="InterPro" id="IPR029063">
    <property type="entry name" value="SAM-dependent_MTases_sf"/>
</dbReference>
<evidence type="ECO:0000313" key="2">
    <source>
        <dbReference type="Proteomes" id="UP001576780"/>
    </source>
</evidence>
<sequence>MTINQTETQMFEDAVDGWVLQAIACGVHTFDQLIASLPGVYPSVALNSLQRLTFTQRISTELLAQILKPAKQKLKPPTFSFHQISLPVPHPLDYDWRFSDAAVKHLLNQCAKLTRSSDTIVLLGTPSLLRMGIEQSYPRQLVLLEASCTTTDSLASSVPKTQVIRCDVIKDPLPNLTAAAVVLDPPWYPEHIQSFLWTACQLCKIGGHILISMPPIGTRPGMEREWANTLDWAQQIGLTLIKLEAAALSYITPPFELNGLRAEGLHAVSREWRRGDLAVFCRSHQTHVPRPTVLPQEDSWIEEVLLGVRVRVRQPDLSGFADPSLISVVPGDVLQSVSRRDPRRQLADVWTSGNRIFACQGRGVLWQILRAMAVGRSPYEAVALALKRPLNQKEAELVSHATHQLVNLVSTEQKENLLFEEQRNNTKLSLAAG</sequence>